<keyword evidence="1" id="KW-0889">Transcription antitermination</keyword>
<dbReference type="Gene3D" id="1.10.720.30">
    <property type="entry name" value="SAP domain"/>
    <property type="match status" value="1"/>
</dbReference>
<dbReference type="InterPro" id="IPR036735">
    <property type="entry name" value="NGN_dom_sf"/>
</dbReference>
<evidence type="ECO:0000256" key="2">
    <source>
        <dbReference type="ARBA" id="ARBA00023015"/>
    </source>
</evidence>
<dbReference type="SMART" id="SM00738">
    <property type="entry name" value="NGN"/>
    <property type="match status" value="1"/>
</dbReference>
<evidence type="ECO:0000256" key="3">
    <source>
        <dbReference type="ARBA" id="ARBA00023163"/>
    </source>
</evidence>
<dbReference type="EMBL" id="JABMIG020000029">
    <property type="protein sequence ID" value="KAL3801044.1"/>
    <property type="molecule type" value="Genomic_DNA"/>
</dbReference>
<evidence type="ECO:0000259" key="6">
    <source>
        <dbReference type="PROSITE" id="PS50800"/>
    </source>
</evidence>
<dbReference type="InterPro" id="IPR006645">
    <property type="entry name" value="NGN-like_dom"/>
</dbReference>
<keyword evidence="8" id="KW-1185">Reference proteome</keyword>
<keyword evidence="3" id="KW-0804">Transcription</keyword>
<dbReference type="Pfam" id="PF02037">
    <property type="entry name" value="SAP"/>
    <property type="match status" value="1"/>
</dbReference>
<name>A0ABD3QLZ1_9STRA</name>
<evidence type="ECO:0000313" key="7">
    <source>
        <dbReference type="EMBL" id="KAL3801044.1"/>
    </source>
</evidence>
<feature type="region of interest" description="Disordered" evidence="4">
    <location>
        <begin position="670"/>
        <end position="693"/>
    </location>
</feature>
<feature type="region of interest" description="Disordered" evidence="4">
    <location>
        <begin position="441"/>
        <end position="656"/>
    </location>
</feature>
<comment type="caution">
    <text evidence="7">The sequence shown here is derived from an EMBL/GenBank/DDBJ whole genome shotgun (WGS) entry which is preliminary data.</text>
</comment>
<dbReference type="PANTHER" id="PTHR30265">
    <property type="entry name" value="RHO-INTERACTING TRANSCRIPTION TERMINATION FACTOR NUSG"/>
    <property type="match status" value="1"/>
</dbReference>
<dbReference type="SMART" id="SM00513">
    <property type="entry name" value="SAP"/>
    <property type="match status" value="1"/>
</dbReference>
<feature type="compositionally biased region" description="Low complexity" evidence="4">
    <location>
        <begin position="630"/>
        <end position="642"/>
    </location>
</feature>
<sequence>MILLFHMSLLIGLAEAFQTAPPFQPTTWTTSPNLSVSTKQRLAPFSISISTPRQSTPQQTTTSSLHGKLWKRLEIEEDTPEMGTSWYLINCVAGVEFDLLTQAREVTKHFPKTDVEKIVVPTERRLRSHGDKKKVVDVKVRYPGYVFCKIRLTEDVYETLQELELARSWMGTVNRKGHKKLPPAPLPLNEEEVKKFKGLEEEQELFDDMFGGDYSGRNDSGEDLLAQYAGYEVGQMVKILRGNFEGEDGTVRRLKDGQICVRMFTYGQTFDNWFDPDAIRPLSDLEVMRGFTGPSSPINQDQFDVSIGKKDPSILENTSEGKSGLLQSAGMGAGRNRRQDRIARGETGRDLFGRTPEEIKREEENWLAYREEKRASQRGGVASFNSDAAATKKKVQDGPKKGHDTWGIVERSSWDGGEYGFEANSEAEEIARMSRTEELYKDRGDFRAYDRSQRSGRGRNFREDSRGPRSARDFREDSKGPRPFDDKQSSSRDFSERKRGDNAMLEQRRPVREFRGGRDGPQSDKFGRSRRVKEEDWASASEAVNTDSDDFFSNLMKELKDENDSSSSRARGTRHHDNAGPNIRTEKNRDSEDSFFENLMSELGTALDAETSADTDPKPKPSDNDFFANLESELSSSLSSESGLTSVRDDTTDNDDDAFFASLEYELTSSLNGDNQKGKHKKESTRPQKVADDDFFASLQQEMNDALNQPSRKHDTSLEDDFFSGLMDDVADELEIMERKEKTVQQSTVKVQNSPKDVIGDLNSLSVPQLKEILRSKGLKVGGRKSELIQRLQSN</sequence>
<evidence type="ECO:0000256" key="5">
    <source>
        <dbReference type="SAM" id="SignalP"/>
    </source>
</evidence>
<reference evidence="7 8" key="1">
    <citation type="journal article" date="2020" name="G3 (Bethesda)">
        <title>Improved Reference Genome for Cyclotella cryptica CCMP332, a Model for Cell Wall Morphogenesis, Salinity Adaptation, and Lipid Production in Diatoms (Bacillariophyta).</title>
        <authorList>
            <person name="Roberts W.R."/>
            <person name="Downey K.M."/>
            <person name="Ruck E.C."/>
            <person name="Traller J.C."/>
            <person name="Alverson A.J."/>
        </authorList>
    </citation>
    <scope>NUCLEOTIDE SEQUENCE [LARGE SCALE GENOMIC DNA]</scope>
    <source>
        <strain evidence="7 8">CCMP332</strain>
    </source>
</reference>
<feature type="region of interest" description="Disordered" evidence="4">
    <location>
        <begin position="377"/>
        <end position="409"/>
    </location>
</feature>
<gene>
    <name evidence="7" type="ORF">HJC23_002337</name>
</gene>
<dbReference type="PROSITE" id="PS50800">
    <property type="entry name" value="SAP"/>
    <property type="match status" value="1"/>
</dbReference>
<dbReference type="Gene3D" id="3.30.70.940">
    <property type="entry name" value="NusG, N-terminal domain"/>
    <property type="match status" value="1"/>
</dbReference>
<dbReference type="Proteomes" id="UP001516023">
    <property type="component" value="Unassembled WGS sequence"/>
</dbReference>
<feature type="compositionally biased region" description="Basic and acidic residues" evidence="4">
    <location>
        <begin position="460"/>
        <end position="536"/>
    </location>
</feature>
<dbReference type="InterPro" id="IPR043425">
    <property type="entry name" value="NusG-like"/>
</dbReference>
<keyword evidence="5" id="KW-0732">Signal</keyword>
<organism evidence="7 8">
    <name type="scientific">Cyclotella cryptica</name>
    <dbReference type="NCBI Taxonomy" id="29204"/>
    <lineage>
        <taxon>Eukaryota</taxon>
        <taxon>Sar</taxon>
        <taxon>Stramenopiles</taxon>
        <taxon>Ochrophyta</taxon>
        <taxon>Bacillariophyta</taxon>
        <taxon>Coscinodiscophyceae</taxon>
        <taxon>Thalassiosirophycidae</taxon>
        <taxon>Stephanodiscales</taxon>
        <taxon>Stephanodiscaceae</taxon>
        <taxon>Cyclotella</taxon>
    </lineage>
</organism>
<evidence type="ECO:0000256" key="4">
    <source>
        <dbReference type="SAM" id="MobiDB-lite"/>
    </source>
</evidence>
<dbReference type="SUPFAM" id="SSF68906">
    <property type="entry name" value="SAP domain"/>
    <property type="match status" value="1"/>
</dbReference>
<proteinExistence type="predicted"/>
<dbReference type="SUPFAM" id="SSF82679">
    <property type="entry name" value="N-utilization substance G protein NusG, N-terminal domain"/>
    <property type="match status" value="1"/>
</dbReference>
<keyword evidence="2" id="KW-0805">Transcription regulation</keyword>
<dbReference type="InterPro" id="IPR036361">
    <property type="entry name" value="SAP_dom_sf"/>
</dbReference>
<protein>
    <recommendedName>
        <fullName evidence="6">SAP domain-containing protein</fullName>
    </recommendedName>
</protein>
<feature type="domain" description="SAP" evidence="6">
    <location>
        <begin position="762"/>
        <end position="795"/>
    </location>
</feature>
<dbReference type="Pfam" id="PF02357">
    <property type="entry name" value="NusG"/>
    <property type="match status" value="1"/>
</dbReference>
<accession>A0ABD3QLZ1</accession>
<feature type="signal peptide" evidence="5">
    <location>
        <begin position="1"/>
        <end position="16"/>
    </location>
</feature>
<evidence type="ECO:0000313" key="8">
    <source>
        <dbReference type="Proteomes" id="UP001516023"/>
    </source>
</evidence>
<feature type="compositionally biased region" description="Basic and acidic residues" evidence="4">
    <location>
        <begin position="394"/>
        <end position="404"/>
    </location>
</feature>
<dbReference type="InterPro" id="IPR003034">
    <property type="entry name" value="SAP_dom"/>
</dbReference>
<evidence type="ECO:0000256" key="1">
    <source>
        <dbReference type="ARBA" id="ARBA00022814"/>
    </source>
</evidence>
<feature type="compositionally biased region" description="Basic and acidic residues" evidence="4">
    <location>
        <begin position="441"/>
        <end position="453"/>
    </location>
</feature>
<dbReference type="PANTHER" id="PTHR30265:SF4">
    <property type="entry name" value="KOW MOTIF FAMILY PROTEIN, EXPRESSED"/>
    <property type="match status" value="1"/>
</dbReference>
<dbReference type="AlphaFoldDB" id="A0ABD3QLZ1"/>
<feature type="chain" id="PRO_5044852178" description="SAP domain-containing protein" evidence="5">
    <location>
        <begin position="17"/>
        <end position="795"/>
    </location>
</feature>
<feature type="region of interest" description="Disordered" evidence="4">
    <location>
        <begin position="318"/>
        <end position="338"/>
    </location>
</feature>
<dbReference type="GO" id="GO:0031564">
    <property type="term" value="P:transcription antitermination"/>
    <property type="evidence" value="ECO:0007669"/>
    <property type="project" value="UniProtKB-KW"/>
</dbReference>